<gene>
    <name evidence="2" type="ordered locus">Rumal_1782</name>
</gene>
<dbReference type="AlphaFoldDB" id="E6UJ14"/>
<name>E6UJ14_RUMA7</name>
<organism evidence="2 3">
    <name type="scientific">Ruminococcus albus (strain ATCC 27210 / DSM 20455 / JCM 14654 / NCDO 2250 / 7)</name>
    <dbReference type="NCBI Taxonomy" id="697329"/>
    <lineage>
        <taxon>Bacteria</taxon>
        <taxon>Bacillati</taxon>
        <taxon>Bacillota</taxon>
        <taxon>Clostridia</taxon>
        <taxon>Eubacteriales</taxon>
        <taxon>Oscillospiraceae</taxon>
        <taxon>Ruminococcus</taxon>
    </lineage>
</organism>
<proteinExistence type="predicted"/>
<dbReference type="Pfam" id="PF13302">
    <property type="entry name" value="Acetyltransf_3"/>
    <property type="match status" value="1"/>
</dbReference>
<dbReference type="EMBL" id="CP002403">
    <property type="protein sequence ID" value="ADU22280.1"/>
    <property type="molecule type" value="Genomic_DNA"/>
</dbReference>
<evidence type="ECO:0000313" key="3">
    <source>
        <dbReference type="Proteomes" id="UP000006919"/>
    </source>
</evidence>
<dbReference type="PROSITE" id="PS51186">
    <property type="entry name" value="GNAT"/>
    <property type="match status" value="1"/>
</dbReference>
<feature type="domain" description="N-acetyltransferase" evidence="1">
    <location>
        <begin position="10"/>
        <end position="166"/>
    </location>
</feature>
<reference evidence="2 3" key="1">
    <citation type="journal article" date="2011" name="J. Bacteriol.">
        <title>Complete genome of the cellulolytic ruminal bacterium Ruminococcus albus 7.</title>
        <authorList>
            <person name="Suen G."/>
            <person name="Stevenson D.M."/>
            <person name="Bruce D.C."/>
            <person name="Chertkov O."/>
            <person name="Copeland A."/>
            <person name="Cheng J.F."/>
            <person name="Detter C."/>
            <person name="Detter J.C."/>
            <person name="Goodwin L.A."/>
            <person name="Han C.S."/>
            <person name="Hauser L.J."/>
            <person name="Ivanova N.N."/>
            <person name="Kyrpides N.C."/>
            <person name="Land M.L."/>
            <person name="Lapidus A."/>
            <person name="Lucas S."/>
            <person name="Ovchinnikova G."/>
            <person name="Pitluck S."/>
            <person name="Tapia R."/>
            <person name="Woyke T."/>
            <person name="Boyum J."/>
            <person name="Mead D."/>
            <person name="Weimer P.J."/>
        </authorList>
    </citation>
    <scope>NUCLEOTIDE SEQUENCE [LARGE SCALE GENOMIC DNA]</scope>
    <source>
        <strain evidence="3">ATCC 27210 / DSM 20455 / JCM 14654 / NCDO 2250 / 7</strain>
    </source>
</reference>
<protein>
    <submittedName>
        <fullName evidence="2">GCN5-related N-acetyltransferase</fullName>
    </submittedName>
</protein>
<dbReference type="InterPro" id="IPR051531">
    <property type="entry name" value="N-acetyltransferase"/>
</dbReference>
<dbReference type="OrthoDB" id="9785602at2"/>
<dbReference type="Gene3D" id="3.40.630.30">
    <property type="match status" value="1"/>
</dbReference>
<dbReference type="SUPFAM" id="SSF55729">
    <property type="entry name" value="Acyl-CoA N-acyltransferases (Nat)"/>
    <property type="match status" value="1"/>
</dbReference>
<evidence type="ECO:0000259" key="1">
    <source>
        <dbReference type="PROSITE" id="PS51186"/>
    </source>
</evidence>
<dbReference type="STRING" id="697329.Rumal_1782"/>
<dbReference type="HOGENOM" id="CLU_013985_3_6_9"/>
<dbReference type="eggNOG" id="COG1670">
    <property type="taxonomic scope" value="Bacteria"/>
</dbReference>
<keyword evidence="2" id="KW-0808">Transferase</keyword>
<dbReference type="KEGG" id="ral:Rumal_1782"/>
<dbReference type="Proteomes" id="UP000006919">
    <property type="component" value="Chromosome"/>
</dbReference>
<dbReference type="PANTHER" id="PTHR43792">
    <property type="entry name" value="GNAT FAMILY, PUTATIVE (AFU_ORTHOLOGUE AFUA_3G00765)-RELATED-RELATED"/>
    <property type="match status" value="1"/>
</dbReference>
<dbReference type="GO" id="GO:0016747">
    <property type="term" value="F:acyltransferase activity, transferring groups other than amino-acyl groups"/>
    <property type="evidence" value="ECO:0007669"/>
    <property type="project" value="InterPro"/>
</dbReference>
<dbReference type="InterPro" id="IPR016181">
    <property type="entry name" value="Acyl_CoA_acyltransferase"/>
</dbReference>
<dbReference type="RefSeq" id="WP_013498444.1">
    <property type="nucleotide sequence ID" value="NC_014833.1"/>
</dbReference>
<dbReference type="PANTHER" id="PTHR43792:SF1">
    <property type="entry name" value="N-ACETYLTRANSFERASE DOMAIN-CONTAINING PROTEIN"/>
    <property type="match status" value="1"/>
</dbReference>
<sequence length="177" mass="20594">MDYIFTTERLSVRKFLKSDGNDLAEILTDKEVTYFEPYQTFTFGDALKEAAKFSESSEFFAVVLDGKVIGKIYFSKRDHGTYEIGYTFNINYQRKGYAAESMSAFIGYAFNTLCVRRIIAEVDTRNEKSYKLCERLGMRREAEHKQVYPAKEGGYNDFYIYAVLKEEYVKYGDQPSN</sequence>
<accession>E6UJ14</accession>
<dbReference type="InterPro" id="IPR000182">
    <property type="entry name" value="GNAT_dom"/>
</dbReference>
<evidence type="ECO:0000313" key="2">
    <source>
        <dbReference type="EMBL" id="ADU22280.1"/>
    </source>
</evidence>